<dbReference type="NCBIfam" id="TIGR00084">
    <property type="entry name" value="ruvA"/>
    <property type="match status" value="1"/>
</dbReference>
<name>A0A0M5L7Q5_9ACTN</name>
<keyword evidence="5 6" id="KW-0234">DNA repair</keyword>
<dbReference type="SUPFAM" id="SSF46929">
    <property type="entry name" value="DNA helicase RuvA subunit, C-terminal domain"/>
    <property type="match status" value="1"/>
</dbReference>
<comment type="subunit">
    <text evidence="6">Homotetramer. Forms an RuvA(8)-RuvB(12)-Holliday junction (HJ) complex. HJ DNA is sandwiched between 2 RuvA tetramers; dsDNA enters through RuvA and exits via RuvB. An RuvB hexamer assembles on each DNA strand where it exits the tetramer. Each RuvB hexamer is contacted by two RuvA subunits (via domain III) on 2 adjacent RuvB subunits; this complex drives branch migration. In the full resolvosome a probable DNA-RuvA(4)-RuvB(12)-RuvC(2) complex forms which resolves the HJ.</text>
</comment>
<feature type="domain" description="Helix-hairpin-helix DNA-binding motif class 1" evidence="7">
    <location>
        <begin position="107"/>
        <end position="126"/>
    </location>
</feature>
<dbReference type="CDD" id="cd14332">
    <property type="entry name" value="UBA_RuvA_C"/>
    <property type="match status" value="1"/>
</dbReference>
<keyword evidence="8" id="KW-0347">Helicase</keyword>
<dbReference type="GO" id="GO:0006281">
    <property type="term" value="P:DNA repair"/>
    <property type="evidence" value="ECO:0007669"/>
    <property type="project" value="UniProtKB-UniRule"/>
</dbReference>
<dbReference type="RefSeq" id="WP_053961352.1">
    <property type="nucleotide sequence ID" value="NZ_CAJPTR010000002.1"/>
</dbReference>
<dbReference type="Pfam" id="PF07499">
    <property type="entry name" value="RuvA_C"/>
    <property type="match status" value="1"/>
</dbReference>
<evidence type="ECO:0000313" key="8">
    <source>
        <dbReference type="EMBL" id="ALE18467.1"/>
    </source>
</evidence>
<dbReference type="GeneID" id="84894123"/>
<dbReference type="GO" id="GO:0006310">
    <property type="term" value="P:DNA recombination"/>
    <property type="evidence" value="ECO:0007669"/>
    <property type="project" value="UniProtKB-UniRule"/>
</dbReference>
<evidence type="ECO:0000256" key="2">
    <source>
        <dbReference type="ARBA" id="ARBA00022763"/>
    </source>
</evidence>
<comment type="domain">
    <text evidence="6">Has three domains with a flexible linker between the domains II and III and assumes an 'L' shape. Domain III is highly mobile and contacts RuvB.</text>
</comment>
<feature type="domain" description="Helix-hairpin-helix DNA-binding motif class 1" evidence="7">
    <location>
        <begin position="72"/>
        <end position="91"/>
    </location>
</feature>
<dbReference type="GO" id="GO:0048476">
    <property type="term" value="C:Holliday junction resolvase complex"/>
    <property type="evidence" value="ECO:0007669"/>
    <property type="project" value="UniProtKB-UniRule"/>
</dbReference>
<dbReference type="InterPro" id="IPR036267">
    <property type="entry name" value="RuvA_C_sf"/>
</dbReference>
<reference evidence="9 11" key="3">
    <citation type="submission" date="2019-04" db="EMBL/GenBank/DDBJ databases">
        <authorList>
            <person name="Seth-Smith MB H."/>
            <person name="Seth-Smith H."/>
        </authorList>
    </citation>
    <scope>NUCLEOTIDE SEQUENCE [LARGE SCALE GENOMIC DNA]</scope>
    <source>
        <strain evidence="9">USB-603019</strain>
    </source>
</reference>
<organism evidence="8 10">
    <name type="scientific">Lawsonella clevelandensis</name>
    <dbReference type="NCBI Taxonomy" id="1528099"/>
    <lineage>
        <taxon>Bacteria</taxon>
        <taxon>Bacillati</taxon>
        <taxon>Actinomycetota</taxon>
        <taxon>Actinomycetes</taxon>
        <taxon>Mycobacteriales</taxon>
        <taxon>Lawsonellaceae</taxon>
        <taxon>Lawsonella</taxon>
    </lineage>
</organism>
<keyword evidence="2 6" id="KW-0227">DNA damage</keyword>
<dbReference type="GO" id="GO:0009378">
    <property type="term" value="F:four-way junction helicase activity"/>
    <property type="evidence" value="ECO:0007669"/>
    <property type="project" value="InterPro"/>
</dbReference>
<keyword evidence="3 6" id="KW-0238">DNA-binding</keyword>
<comment type="subcellular location">
    <subcellularLocation>
        <location evidence="6">Cytoplasm</location>
    </subcellularLocation>
</comment>
<dbReference type="SMART" id="SM00278">
    <property type="entry name" value="HhH1"/>
    <property type="match status" value="2"/>
</dbReference>
<dbReference type="InterPro" id="IPR012340">
    <property type="entry name" value="NA-bd_OB-fold"/>
</dbReference>
<evidence type="ECO:0000313" key="11">
    <source>
        <dbReference type="Proteomes" id="UP000324288"/>
    </source>
</evidence>
<dbReference type="STRING" id="1528099.AL705_00550"/>
<dbReference type="Pfam" id="PF01330">
    <property type="entry name" value="RuvA_N"/>
    <property type="match status" value="1"/>
</dbReference>
<dbReference type="SUPFAM" id="SSF50249">
    <property type="entry name" value="Nucleic acid-binding proteins"/>
    <property type="match status" value="1"/>
</dbReference>
<feature type="region of interest" description="Domain III" evidence="6">
    <location>
        <begin position="147"/>
        <end position="199"/>
    </location>
</feature>
<dbReference type="HAMAP" id="MF_00031">
    <property type="entry name" value="DNA_HJ_migration_RuvA"/>
    <property type="match status" value="1"/>
</dbReference>
<keyword evidence="8" id="KW-0547">Nucleotide-binding</keyword>
<evidence type="ECO:0000256" key="4">
    <source>
        <dbReference type="ARBA" id="ARBA00023172"/>
    </source>
</evidence>
<evidence type="ECO:0000259" key="7">
    <source>
        <dbReference type="SMART" id="SM00278"/>
    </source>
</evidence>
<protein>
    <recommendedName>
        <fullName evidence="6">Holliday junction branch migration complex subunit RuvA</fullName>
    </recommendedName>
</protein>
<dbReference type="EMBL" id="CP012390">
    <property type="protein sequence ID" value="ALE18467.1"/>
    <property type="molecule type" value="Genomic_DNA"/>
</dbReference>
<dbReference type="OrthoDB" id="5293449at2"/>
<dbReference type="AlphaFoldDB" id="A0A0M5L7Q5"/>
<dbReference type="SUPFAM" id="SSF47781">
    <property type="entry name" value="RuvA domain 2-like"/>
    <property type="match status" value="1"/>
</dbReference>
<comment type="caution">
    <text evidence="6">Lacks conserved residue(s) required for the propagation of feature annotation.</text>
</comment>
<dbReference type="Gene3D" id="1.10.150.20">
    <property type="entry name" value="5' to 3' exonuclease, C-terminal subdomain"/>
    <property type="match status" value="1"/>
</dbReference>
<comment type="function">
    <text evidence="6">The RuvA-RuvB-RuvC complex processes Holliday junction (HJ) DNA during genetic recombination and DNA repair, while the RuvA-RuvB complex plays an important role in the rescue of blocked DNA replication forks via replication fork reversal (RFR). RuvA specifically binds to HJ cruciform DNA, conferring on it an open structure. The RuvB hexamer acts as an ATP-dependent pump, pulling dsDNA into and through the RuvAB complex. HJ branch migration allows RuvC to scan DNA until it finds its consensus sequence, where it cleaves and resolves the cruciform DNA.</text>
</comment>
<evidence type="ECO:0000256" key="6">
    <source>
        <dbReference type="HAMAP-Rule" id="MF_00031"/>
    </source>
</evidence>
<keyword evidence="4 6" id="KW-0233">DNA recombination</keyword>
<accession>A0A0M5L7Q5</accession>
<keyword evidence="8" id="KW-0067">ATP-binding</keyword>
<dbReference type="GO" id="GO:0005524">
    <property type="term" value="F:ATP binding"/>
    <property type="evidence" value="ECO:0007669"/>
    <property type="project" value="InterPro"/>
</dbReference>
<dbReference type="PATRIC" id="fig|1528099.3.peg.115"/>
<evidence type="ECO:0000256" key="1">
    <source>
        <dbReference type="ARBA" id="ARBA00022490"/>
    </source>
</evidence>
<dbReference type="InterPro" id="IPR010994">
    <property type="entry name" value="RuvA_2-like"/>
</dbReference>
<gene>
    <name evidence="6 9" type="primary">ruvA</name>
    <name evidence="8" type="ORF">AL705_00550</name>
    <name evidence="9" type="ORF">LC603019_00115</name>
</gene>
<dbReference type="InterPro" id="IPR003583">
    <property type="entry name" value="Hlx-hairpin-Hlx_DNA-bd_motif"/>
</dbReference>
<dbReference type="InterPro" id="IPR000085">
    <property type="entry name" value="RuvA"/>
</dbReference>
<evidence type="ECO:0000313" key="10">
    <source>
        <dbReference type="Proteomes" id="UP000068137"/>
    </source>
</evidence>
<dbReference type="KEGG" id="cbq:AL705_00550"/>
<keyword evidence="11" id="KW-1185">Reference proteome</keyword>
<dbReference type="Pfam" id="PF14520">
    <property type="entry name" value="HHH_5"/>
    <property type="match status" value="1"/>
</dbReference>
<dbReference type="GO" id="GO:0005737">
    <property type="term" value="C:cytoplasm"/>
    <property type="evidence" value="ECO:0007669"/>
    <property type="project" value="UniProtKB-SubCell"/>
</dbReference>
<dbReference type="Gene3D" id="1.10.8.10">
    <property type="entry name" value="DNA helicase RuvA subunit, C-terminal domain"/>
    <property type="match status" value="1"/>
</dbReference>
<evidence type="ECO:0000313" key="9">
    <source>
        <dbReference type="EMBL" id="VHN99621.1"/>
    </source>
</evidence>
<dbReference type="GO" id="GO:0009379">
    <property type="term" value="C:Holliday junction helicase complex"/>
    <property type="evidence" value="ECO:0007669"/>
    <property type="project" value="InterPro"/>
</dbReference>
<comment type="similarity">
    <text evidence="6">Belongs to the RuvA family.</text>
</comment>
<reference evidence="8" key="2">
    <citation type="journal article" date="2016" name="Int. J. Syst. Evol. Microbiol.">
        <title>Lawsonella clevelandensis gen. nov., sp. nov., a new member of the suborder Corynebacterineae isolated from human abscesses.</title>
        <authorList>
            <person name="Bell M.E."/>
            <person name="Bernard K.A."/>
            <person name="Harrington S.M."/>
            <person name="Patel N.B."/>
            <person name="Tucker T.A."/>
            <person name="Metcalfe M.G."/>
            <person name="McQuiston J.R."/>
        </authorList>
    </citation>
    <scope>NUCLEOTIDE SEQUENCE</scope>
    <source>
        <strain evidence="8">X1698</strain>
    </source>
</reference>
<dbReference type="InterPro" id="IPR011114">
    <property type="entry name" value="RuvA_C"/>
</dbReference>
<evidence type="ECO:0000256" key="5">
    <source>
        <dbReference type="ARBA" id="ARBA00023204"/>
    </source>
</evidence>
<evidence type="ECO:0000256" key="3">
    <source>
        <dbReference type="ARBA" id="ARBA00023125"/>
    </source>
</evidence>
<keyword evidence="8" id="KW-0378">Hydrolase</keyword>
<dbReference type="InterPro" id="IPR013849">
    <property type="entry name" value="DNA_helicase_Holl-junc_RuvA_I"/>
</dbReference>
<keyword evidence="1 6" id="KW-0963">Cytoplasm</keyword>
<dbReference type="GO" id="GO:0000400">
    <property type="term" value="F:four-way junction DNA binding"/>
    <property type="evidence" value="ECO:0007669"/>
    <property type="project" value="UniProtKB-UniRule"/>
</dbReference>
<dbReference type="Proteomes" id="UP000068137">
    <property type="component" value="Chromosome"/>
</dbReference>
<dbReference type="Proteomes" id="UP000324288">
    <property type="component" value="Chromosome"/>
</dbReference>
<sequence>MIASLTGIVDRIMLDSVIITEGGVGYRVFATPDTLATFTRGSTVTVLTELVVREDSLTLYGFAQPDQQELFLLLQKVSGIGPRMALSILSVLHPQELCAALSHSDTAALQKVPGVGKRVAERLVVELKDKVETISGDEDTTLLAPTQSNVATEVTEALAGLGFSQRETEKAIGLVLQATPDADAATVLRKALLHLGGRA</sequence>
<proteinExistence type="inferred from homology"/>
<dbReference type="Gene3D" id="2.40.50.140">
    <property type="entry name" value="Nucleic acid-binding proteins"/>
    <property type="match status" value="1"/>
</dbReference>
<dbReference type="EMBL" id="LR584267">
    <property type="protein sequence ID" value="VHN99621.1"/>
    <property type="molecule type" value="Genomic_DNA"/>
</dbReference>
<reference evidence="8 10" key="1">
    <citation type="journal article" date="2015" name="Genome Announc.">
        <title>Complete Genome Sequences for Two Strains of a Novel Fastidious, Partially Acid-Fast, Gram-Positive Corynebacterineae Bacterium, Derived from Human Clinical Samples.</title>
        <authorList>
            <person name="Nicholson A.C."/>
            <person name="Bell M."/>
            <person name="Humrighouse B.W."/>
            <person name="McQuiston J.R."/>
        </authorList>
    </citation>
    <scope>NUCLEOTIDE SEQUENCE [LARGE SCALE GENOMIC DNA]</scope>
    <source>
        <strain evidence="8 10">X1698</strain>
    </source>
</reference>